<dbReference type="AlphaFoldDB" id="A0A3E1J211"/>
<feature type="transmembrane region" description="Helical" evidence="1">
    <location>
        <begin position="12"/>
        <end position="33"/>
    </location>
</feature>
<feature type="transmembrane region" description="Helical" evidence="1">
    <location>
        <begin position="54"/>
        <end position="74"/>
    </location>
</feature>
<name>A0A3E1J211_GARVA</name>
<proteinExistence type="predicted"/>
<keyword evidence="1" id="KW-0812">Transmembrane</keyword>
<evidence type="ECO:0000313" key="3">
    <source>
        <dbReference type="Proteomes" id="UP000259221"/>
    </source>
</evidence>
<feature type="transmembrane region" description="Helical" evidence="1">
    <location>
        <begin position="80"/>
        <end position="102"/>
    </location>
</feature>
<dbReference type="EMBL" id="LRTV01000001">
    <property type="protein sequence ID" value="RFD80394.1"/>
    <property type="molecule type" value="Genomic_DNA"/>
</dbReference>
<keyword evidence="1" id="KW-1133">Transmembrane helix</keyword>
<gene>
    <name evidence="2" type="ORF">AXE77_02635</name>
</gene>
<reference evidence="2 3" key="1">
    <citation type="submission" date="2016-02" db="EMBL/GenBank/DDBJ databases">
        <authorList>
            <person name="Alioto T."/>
            <person name="Alioto T."/>
        </authorList>
    </citation>
    <scope>NUCLEOTIDE SEQUENCE [LARGE SCALE GENOMIC DNA]</scope>
    <source>
        <strain evidence="2 3">NR010</strain>
    </source>
</reference>
<protein>
    <submittedName>
        <fullName evidence="2">Uncharacterized protein</fullName>
    </submittedName>
</protein>
<accession>A0A3E1J211</accession>
<comment type="caution">
    <text evidence="2">The sequence shown here is derived from an EMBL/GenBank/DDBJ whole genome shotgun (WGS) entry which is preliminary data.</text>
</comment>
<dbReference type="Proteomes" id="UP000259221">
    <property type="component" value="Unassembled WGS sequence"/>
</dbReference>
<sequence length="111" mass="12050">MGLQAFGLEAPFLLRVGAGGVGCGVGFGGYRTLVQSERCASVSFCLFWDTRAVLFLRACLILLTFGPACSWRAACVSDFAYLRTLVQSVFCISVPCVVFVILRNYLFSCAQ</sequence>
<keyword evidence="1" id="KW-0472">Membrane</keyword>
<evidence type="ECO:0000256" key="1">
    <source>
        <dbReference type="SAM" id="Phobius"/>
    </source>
</evidence>
<organism evidence="2 3">
    <name type="scientific">Gardnerella vaginalis</name>
    <dbReference type="NCBI Taxonomy" id="2702"/>
    <lineage>
        <taxon>Bacteria</taxon>
        <taxon>Bacillati</taxon>
        <taxon>Actinomycetota</taxon>
        <taxon>Actinomycetes</taxon>
        <taxon>Bifidobacteriales</taxon>
        <taxon>Bifidobacteriaceae</taxon>
        <taxon>Gardnerella</taxon>
    </lineage>
</organism>
<evidence type="ECO:0000313" key="2">
    <source>
        <dbReference type="EMBL" id="RFD80394.1"/>
    </source>
</evidence>